<gene>
    <name evidence="1" type="ORF">UFOPK3772_02292</name>
</gene>
<accession>A0A6J7L9C7</accession>
<reference evidence="1" key="1">
    <citation type="submission" date="2020-05" db="EMBL/GenBank/DDBJ databases">
        <authorList>
            <person name="Chiriac C."/>
            <person name="Salcher M."/>
            <person name="Ghai R."/>
            <person name="Kavagutti S V."/>
        </authorList>
    </citation>
    <scope>NUCLEOTIDE SEQUENCE</scope>
</reference>
<sequence length="218" mass="23470">MTVSLSEERNIASTMGKVTIEADATPLVYFVGTTLRKSAQISRGPEAIEPLKGPYAIETEDGIQSATLDFSDDRVHVSHGVAGDAKFTLTFDAAGPFAWSEGTGADANPTEVEALQRILNPPLMSWRDAAERFWRVNAGDPGFPSRLVVQCLDNNEELVFGSGEPVYRIAGSATELSRVLEGIDSISDSAYLNLINVQGSFAQLSVMVGAGWKVRFRG</sequence>
<dbReference type="AlphaFoldDB" id="A0A6J7L9C7"/>
<proteinExistence type="predicted"/>
<organism evidence="1">
    <name type="scientific">freshwater metagenome</name>
    <dbReference type="NCBI Taxonomy" id="449393"/>
    <lineage>
        <taxon>unclassified sequences</taxon>
        <taxon>metagenomes</taxon>
        <taxon>ecological metagenomes</taxon>
    </lineage>
</organism>
<name>A0A6J7L9C7_9ZZZZ</name>
<evidence type="ECO:0000313" key="1">
    <source>
        <dbReference type="EMBL" id="CAB4962314.1"/>
    </source>
</evidence>
<dbReference type="EMBL" id="CAFBNE010000082">
    <property type="protein sequence ID" value="CAB4962314.1"/>
    <property type="molecule type" value="Genomic_DNA"/>
</dbReference>
<protein>
    <submittedName>
        <fullName evidence="1">Unannotated protein</fullName>
    </submittedName>
</protein>